<dbReference type="Proteomes" id="UP001152178">
    <property type="component" value="Unassembled WGS sequence"/>
</dbReference>
<protein>
    <submittedName>
        <fullName evidence="2">Helix-turn-helix domain-containing protein</fullName>
    </submittedName>
</protein>
<dbReference type="EMBL" id="JAPFQA010000037">
    <property type="protein sequence ID" value="MCZ8548692.1"/>
    <property type="molecule type" value="Genomic_DNA"/>
</dbReference>
<keyword evidence="3" id="KW-1185">Reference proteome</keyword>
<name>A0ABT4R4C4_9HYPH</name>
<evidence type="ECO:0000313" key="2">
    <source>
        <dbReference type="EMBL" id="MCZ8548692.1"/>
    </source>
</evidence>
<evidence type="ECO:0000313" key="3">
    <source>
        <dbReference type="Proteomes" id="UP001152178"/>
    </source>
</evidence>
<feature type="region of interest" description="Disordered" evidence="1">
    <location>
        <begin position="106"/>
        <end position="190"/>
    </location>
</feature>
<sequence>MASEQTPQFFAYKALCIAKISSGAKAVGALLLDHRNEITKRCDPSLRTMVRRLGISKSSVLRGLAELIEASLFRRVESDTYRTAYQVNFVKLRAIVTAFEATRKAIPRNRKTSPKTDTSLEAPNQSQIRTQTSPKTGTGVVPKLTPQHLEGNTLNLTLGSADATPRGFQIDKSNGEIPSNGPSASPPPALTEYQRAAARASAKAQAKIAAIVAKYQAARQQPTPDKPAEEKDQ</sequence>
<feature type="compositionally biased region" description="Polar residues" evidence="1">
    <location>
        <begin position="115"/>
        <end position="136"/>
    </location>
</feature>
<accession>A0ABT4R4C4</accession>
<reference evidence="2" key="1">
    <citation type="submission" date="2022-11" db="EMBL/GenBank/DDBJ databases">
        <authorList>
            <person name="Coimbra C."/>
        </authorList>
    </citation>
    <scope>NUCLEOTIDE SEQUENCE</scope>
    <source>
        <strain evidence="2">Jales19</strain>
    </source>
</reference>
<dbReference type="Pfam" id="PF13730">
    <property type="entry name" value="HTH_36"/>
    <property type="match status" value="1"/>
</dbReference>
<dbReference type="RefSeq" id="WP_269908940.1">
    <property type="nucleotide sequence ID" value="NZ_JAPFQA010000037.1"/>
</dbReference>
<comment type="caution">
    <text evidence="2">The sequence shown here is derived from an EMBL/GenBank/DDBJ whole genome shotgun (WGS) entry which is preliminary data.</text>
</comment>
<organism evidence="2 3">
    <name type="scientific">Mesorhizobium qingshengii</name>
    <dbReference type="NCBI Taxonomy" id="1165689"/>
    <lineage>
        <taxon>Bacteria</taxon>
        <taxon>Pseudomonadati</taxon>
        <taxon>Pseudomonadota</taxon>
        <taxon>Alphaproteobacteria</taxon>
        <taxon>Hyphomicrobiales</taxon>
        <taxon>Phyllobacteriaceae</taxon>
        <taxon>Mesorhizobium</taxon>
    </lineage>
</organism>
<gene>
    <name evidence="2" type="ORF">OOJ09_31445</name>
</gene>
<proteinExistence type="predicted"/>
<evidence type="ECO:0000256" key="1">
    <source>
        <dbReference type="SAM" id="MobiDB-lite"/>
    </source>
</evidence>